<dbReference type="CDD" id="cd08321">
    <property type="entry name" value="Pyrin_ASC-like"/>
    <property type="match status" value="1"/>
</dbReference>
<dbReference type="GO" id="GO:0061702">
    <property type="term" value="C:canonical inflammasome complex"/>
    <property type="evidence" value="ECO:0007669"/>
    <property type="project" value="UniProtKB-SubCell"/>
</dbReference>
<dbReference type="PROSITE" id="PS50209">
    <property type="entry name" value="CARD"/>
    <property type="match status" value="1"/>
</dbReference>
<evidence type="ECO:0000256" key="3">
    <source>
        <dbReference type="ARBA" id="ARBA00022588"/>
    </source>
</evidence>
<protein>
    <submittedName>
        <fullName evidence="9">Apoptosis-associated speck-like protein</fullName>
    </submittedName>
</protein>
<sequence length="200" mass="22000">MAKSIKDHLQDIFDDLGAGDQRKFKSKLCDRKTEPRIRRAAVEKVEDSIDLAGLMVTTFTESGAVPVTIEILQAIGCNEQAEELITITGKSATHVSPTAPKVSLPATGPSAPSTDHFIDKNRTKLISRVHNVDCILDELLQMKIITEEDNETIQAEKTSQKKMRNLLMGPIKSAGTKGKDALYSALKEIEPCLMEDLESH</sequence>
<dbReference type="InterPro" id="IPR051249">
    <property type="entry name" value="NLRP_Inflammasome"/>
</dbReference>
<keyword evidence="6" id="KW-1271">Inflammasome</keyword>
<proteinExistence type="evidence at transcript level"/>
<evidence type="ECO:0000259" key="7">
    <source>
        <dbReference type="PROSITE" id="PS50209"/>
    </source>
</evidence>
<comment type="subcellular location">
    <subcellularLocation>
        <location evidence="1">Inflammasome</location>
    </subcellularLocation>
</comment>
<dbReference type="SMART" id="SM01289">
    <property type="entry name" value="PYRIN"/>
    <property type="match status" value="1"/>
</dbReference>
<dbReference type="GO" id="GO:0045087">
    <property type="term" value="P:innate immune response"/>
    <property type="evidence" value="ECO:0007669"/>
    <property type="project" value="UniProtKB-KW"/>
</dbReference>
<dbReference type="SMR" id="A0A218KIM0"/>
<dbReference type="SUPFAM" id="SSF47986">
    <property type="entry name" value="DEATH domain"/>
    <property type="match status" value="2"/>
</dbReference>
<name>A0A218KIM0_CARAU</name>
<dbReference type="FunFam" id="1.10.533.10:FF:000013">
    <property type="entry name" value="Apoptosis-associated speck-like protein containing a CARD"/>
    <property type="match status" value="1"/>
</dbReference>
<evidence type="ECO:0000256" key="2">
    <source>
        <dbReference type="ARBA" id="ARBA00022490"/>
    </source>
</evidence>
<dbReference type="PROSITE" id="PS50824">
    <property type="entry name" value="DAPIN"/>
    <property type="match status" value="1"/>
</dbReference>
<evidence type="ECO:0000256" key="4">
    <source>
        <dbReference type="ARBA" id="ARBA00022859"/>
    </source>
</evidence>
<organism evidence="9">
    <name type="scientific">Carassius auratus</name>
    <name type="common">Goldfish</name>
    <dbReference type="NCBI Taxonomy" id="7957"/>
    <lineage>
        <taxon>Eukaryota</taxon>
        <taxon>Metazoa</taxon>
        <taxon>Chordata</taxon>
        <taxon>Craniata</taxon>
        <taxon>Vertebrata</taxon>
        <taxon>Euteleostomi</taxon>
        <taxon>Actinopterygii</taxon>
        <taxon>Neopterygii</taxon>
        <taxon>Teleostei</taxon>
        <taxon>Ostariophysi</taxon>
        <taxon>Cypriniformes</taxon>
        <taxon>Cyprinidae</taxon>
        <taxon>Cyprininae</taxon>
        <taxon>Carassius</taxon>
    </lineage>
</organism>
<dbReference type="PANTHER" id="PTHR46985:SF2">
    <property type="entry name" value="APOPTOSIS-ASSOCIATED SPECK-LIKE PROTEIN CONTAINING A CARD"/>
    <property type="match status" value="1"/>
</dbReference>
<keyword evidence="3" id="KW-0399">Innate immunity</keyword>
<evidence type="ECO:0000259" key="8">
    <source>
        <dbReference type="PROSITE" id="PS50824"/>
    </source>
</evidence>
<keyword evidence="4" id="KW-0391">Immunity</keyword>
<dbReference type="InterPro" id="IPR033516">
    <property type="entry name" value="CARD8/ASC/NALP1_CARD"/>
</dbReference>
<reference evidence="9" key="1">
    <citation type="submission" date="2015-07" db="EMBL/GenBank/DDBJ databases">
        <title>De novo assembly and characterization of the goldfish (Carassius auratus L.) transcriptome using Illumina paired-end sequencing and identification of inflammasomes and their related molecules following Mycobacterium marinum infection.</title>
        <authorList>
            <person name="Xie J."/>
            <person name="Hodgkinson J."/>
            <person name="Belosevic M."/>
        </authorList>
    </citation>
    <scope>NUCLEOTIDE SEQUENCE</scope>
</reference>
<evidence type="ECO:0000256" key="6">
    <source>
        <dbReference type="ARBA" id="ARBA00023233"/>
    </source>
</evidence>
<dbReference type="InterPro" id="IPR004020">
    <property type="entry name" value="DAPIN"/>
</dbReference>
<accession>A0A218KIM0</accession>
<feature type="domain" description="Pyrin" evidence="8">
    <location>
        <begin position="1"/>
        <end position="90"/>
    </location>
</feature>
<feature type="domain" description="CARD" evidence="7">
    <location>
        <begin position="110"/>
        <end position="200"/>
    </location>
</feature>
<dbReference type="Gene3D" id="1.10.533.10">
    <property type="entry name" value="Death Domain, Fas"/>
    <property type="match status" value="2"/>
</dbReference>
<dbReference type="AlphaFoldDB" id="A0A218KIM0"/>
<gene>
    <name evidence="9" type="primary">ASC</name>
</gene>
<dbReference type="GO" id="GO:0006954">
    <property type="term" value="P:inflammatory response"/>
    <property type="evidence" value="ECO:0007669"/>
    <property type="project" value="UniProtKB-KW"/>
</dbReference>
<dbReference type="GO" id="GO:0042981">
    <property type="term" value="P:regulation of apoptotic process"/>
    <property type="evidence" value="ECO:0007669"/>
    <property type="project" value="InterPro"/>
</dbReference>
<dbReference type="InterPro" id="IPR011029">
    <property type="entry name" value="DEATH-like_dom_sf"/>
</dbReference>
<evidence type="ECO:0000256" key="1">
    <source>
        <dbReference type="ARBA" id="ARBA00004110"/>
    </source>
</evidence>
<dbReference type="InterPro" id="IPR001315">
    <property type="entry name" value="CARD"/>
</dbReference>
<dbReference type="Pfam" id="PF00619">
    <property type="entry name" value="CARD"/>
    <property type="match status" value="1"/>
</dbReference>
<keyword evidence="2" id="KW-0963">Cytoplasm</keyword>
<dbReference type="EMBL" id="KT354223">
    <property type="protein sequence ID" value="ANZ23013.1"/>
    <property type="molecule type" value="mRNA"/>
</dbReference>
<dbReference type="CDD" id="cd08330">
    <property type="entry name" value="CARD_ASC_NALP1"/>
    <property type="match status" value="1"/>
</dbReference>
<keyword evidence="5" id="KW-0395">Inflammatory response</keyword>
<dbReference type="PANTHER" id="PTHR46985">
    <property type="entry name" value="NACHT, LRR AND PYD DOMAINS-CONTAINING PROTEIN 1"/>
    <property type="match status" value="1"/>
</dbReference>
<evidence type="ECO:0000256" key="5">
    <source>
        <dbReference type="ARBA" id="ARBA00023198"/>
    </source>
</evidence>
<dbReference type="Pfam" id="PF02758">
    <property type="entry name" value="PYRIN"/>
    <property type="match status" value="1"/>
</dbReference>
<evidence type="ECO:0000313" key="9">
    <source>
        <dbReference type="EMBL" id="ANZ23013.1"/>
    </source>
</evidence>